<proteinExistence type="predicted"/>
<dbReference type="EMBL" id="CP009502">
    <property type="protein sequence ID" value="AKB15068.1"/>
    <property type="molecule type" value="Genomic_DNA"/>
</dbReference>
<dbReference type="InterPro" id="IPR036374">
    <property type="entry name" value="OxRdtase_Mopterin-bd_sf"/>
</dbReference>
<keyword evidence="1" id="KW-0812">Transmembrane</keyword>
<keyword evidence="1" id="KW-0472">Membrane</keyword>
<gene>
    <name evidence="3" type="ORF">MSTHC_0750</name>
</gene>
<keyword evidence="1" id="KW-1133">Transmembrane helix</keyword>
<dbReference type="PATRIC" id="fig|1434121.4.peg.950"/>
<dbReference type="Pfam" id="PF00174">
    <property type="entry name" value="Oxidored_molyb"/>
    <property type="match status" value="1"/>
</dbReference>
<dbReference type="PANTHER" id="PTHR43032">
    <property type="entry name" value="PROTEIN-METHIONINE-SULFOXIDE REDUCTASE"/>
    <property type="match status" value="1"/>
</dbReference>
<feature type="domain" description="Oxidoreductase molybdopterin-binding" evidence="2">
    <location>
        <begin position="89"/>
        <end position="230"/>
    </location>
</feature>
<feature type="transmembrane region" description="Helical" evidence="1">
    <location>
        <begin position="29"/>
        <end position="48"/>
    </location>
</feature>
<dbReference type="Proteomes" id="UP000056925">
    <property type="component" value="Chromosome"/>
</dbReference>
<dbReference type="CDD" id="cd00321">
    <property type="entry name" value="SO_family_Moco"/>
    <property type="match status" value="1"/>
</dbReference>
<evidence type="ECO:0000256" key="1">
    <source>
        <dbReference type="SAM" id="Phobius"/>
    </source>
</evidence>
<protein>
    <submittedName>
        <fullName evidence="3">TMAO/DMSO reductase</fullName>
    </submittedName>
</protein>
<evidence type="ECO:0000313" key="3">
    <source>
        <dbReference type="EMBL" id="AKB15068.1"/>
    </source>
</evidence>
<dbReference type="AlphaFoldDB" id="A0A0E3KQZ9"/>
<reference evidence="3 4" key="1">
    <citation type="submission" date="2014-07" db="EMBL/GenBank/DDBJ databases">
        <title>Methanogenic archaea and the global carbon cycle.</title>
        <authorList>
            <person name="Henriksen J.R."/>
            <person name="Luke J."/>
            <person name="Reinhart S."/>
            <person name="Benedict M.N."/>
            <person name="Youngblut N.D."/>
            <person name="Metcalf M.E."/>
            <person name="Whitaker R.J."/>
            <person name="Metcalf W.W."/>
        </authorList>
    </citation>
    <scope>NUCLEOTIDE SEQUENCE [LARGE SCALE GENOMIC DNA]</scope>
    <source>
        <strain evidence="3 4">CHTI-55</strain>
    </source>
</reference>
<accession>A0A0E3KQZ9</accession>
<evidence type="ECO:0000259" key="2">
    <source>
        <dbReference type="Pfam" id="PF00174"/>
    </source>
</evidence>
<dbReference type="KEGG" id="mthe:MSTHC_0750"/>
<evidence type="ECO:0000313" key="4">
    <source>
        <dbReference type="Proteomes" id="UP000056925"/>
    </source>
</evidence>
<dbReference type="PANTHER" id="PTHR43032:SF2">
    <property type="entry name" value="BLL0505 PROTEIN"/>
    <property type="match status" value="1"/>
</dbReference>
<sequence length="248" mass="28553">MQEDNKIAYKKTIKWLYNEKRAEGGQNKYMKLISLFITVLIILLTTSGCISEREEPETYDNETENLSYEGKSLTPIAQQRNNAIKGTQYIDRESYRLQVNGLVEKPLNLTYEEITAMPQVSKVVELNCVEGWSFTAKWTGVRIADLFEEAGAMENATTAIFYCADGYSTSLDRDYLLENDIILAYRLNDVTLPPDRGFPLQLVAEDKYGYKWAKWIIRIELSDSPYRGYWEERGYNNTADVGGPELER</sequence>
<dbReference type="Gene3D" id="3.90.420.10">
    <property type="entry name" value="Oxidoreductase, molybdopterin-binding domain"/>
    <property type="match status" value="1"/>
</dbReference>
<organism evidence="3 4">
    <name type="scientific">Methanosarcina thermophila CHTI-55</name>
    <dbReference type="NCBI Taxonomy" id="1434121"/>
    <lineage>
        <taxon>Archaea</taxon>
        <taxon>Methanobacteriati</taxon>
        <taxon>Methanobacteriota</taxon>
        <taxon>Stenosarchaea group</taxon>
        <taxon>Methanomicrobia</taxon>
        <taxon>Methanosarcinales</taxon>
        <taxon>Methanosarcinaceae</taxon>
        <taxon>Methanosarcina</taxon>
    </lineage>
</organism>
<dbReference type="HOGENOM" id="CLU_094953_1_0_2"/>
<name>A0A0E3KQZ9_METTE</name>
<dbReference type="SUPFAM" id="SSF56524">
    <property type="entry name" value="Oxidoreductase molybdopterin-binding domain"/>
    <property type="match status" value="1"/>
</dbReference>
<dbReference type="InterPro" id="IPR000572">
    <property type="entry name" value="OxRdtase_Mopterin-bd_dom"/>
</dbReference>